<keyword evidence="3" id="KW-0326">Glycosidase</keyword>
<dbReference type="InterPro" id="IPR000757">
    <property type="entry name" value="Beta-glucanase-like"/>
</dbReference>
<gene>
    <name evidence="3" type="ORF">AVDCRST_MAG56-1064</name>
</gene>
<reference evidence="3" key="1">
    <citation type="submission" date="2020-02" db="EMBL/GenBank/DDBJ databases">
        <authorList>
            <person name="Meier V. D."/>
        </authorList>
    </citation>
    <scope>NUCLEOTIDE SEQUENCE</scope>
    <source>
        <strain evidence="3">AVDCRST_MAG56</strain>
    </source>
</reference>
<evidence type="ECO:0000256" key="1">
    <source>
        <dbReference type="ARBA" id="ARBA00006865"/>
    </source>
</evidence>
<organism evidence="3">
    <name type="scientific">uncultured Cytophagales bacterium</name>
    <dbReference type="NCBI Taxonomy" id="158755"/>
    <lineage>
        <taxon>Bacteria</taxon>
        <taxon>Pseudomonadati</taxon>
        <taxon>Bacteroidota</taxon>
        <taxon>Sphingobacteriia</taxon>
        <taxon>Sphingobacteriales</taxon>
        <taxon>environmental samples</taxon>
    </lineage>
</organism>
<name>A0A6J4HV12_9SPHI</name>
<dbReference type="InterPro" id="IPR013320">
    <property type="entry name" value="ConA-like_dom_sf"/>
</dbReference>
<evidence type="ECO:0000259" key="2">
    <source>
        <dbReference type="PROSITE" id="PS51762"/>
    </source>
</evidence>
<dbReference type="PANTHER" id="PTHR10963:SF55">
    <property type="entry name" value="GLYCOSIDE HYDROLASE FAMILY 16 PROTEIN"/>
    <property type="match status" value="1"/>
</dbReference>
<feature type="domain" description="GH16" evidence="2">
    <location>
        <begin position="17"/>
        <end position="269"/>
    </location>
</feature>
<dbReference type="Pfam" id="PF00722">
    <property type="entry name" value="Glyco_hydro_16"/>
    <property type="match status" value="1"/>
</dbReference>
<dbReference type="EC" id="3.2.1.73" evidence="3"/>
<dbReference type="PROSITE" id="PS51762">
    <property type="entry name" value="GH16_2"/>
    <property type="match status" value="1"/>
</dbReference>
<dbReference type="Gene3D" id="2.60.120.200">
    <property type="match status" value="1"/>
</dbReference>
<dbReference type="PANTHER" id="PTHR10963">
    <property type="entry name" value="GLYCOSYL HYDROLASE-RELATED"/>
    <property type="match status" value="1"/>
</dbReference>
<dbReference type="GO" id="GO:0042972">
    <property type="term" value="F:licheninase activity"/>
    <property type="evidence" value="ECO:0007669"/>
    <property type="project" value="UniProtKB-EC"/>
</dbReference>
<evidence type="ECO:0000313" key="3">
    <source>
        <dbReference type="EMBL" id="CAA9233721.1"/>
    </source>
</evidence>
<sequence length="269" mass="30311">MPRLRLSSLLLVCLCFTAFYCLRIPPAPKGWQLVWSDEFNGAGLPDAARWGYDVGGNGWGNRELQYYTDADPDNARVEGGNLVVEARRETFGDNAYTSARLVSRGKGEWTYGRVEARAKLPAGRGTWPAIWMLPTVDKLEWPEDGEIDIMEHVGFNPGVVHGTIHTKAYNHSIGTQKGGQLTVPDASTAFHVYTIEWTPDRIDWFLDGKPYFSFANDKAGNIETWPFDQPFHLIFNVAVGGNWGGQQGVDESIWPQRMEVDWVRVYARK</sequence>
<dbReference type="InterPro" id="IPR050546">
    <property type="entry name" value="Glycosyl_Hydrlase_16"/>
</dbReference>
<accession>A0A6J4HV12</accession>
<dbReference type="CDD" id="cd08023">
    <property type="entry name" value="GH16_laminarinase_like"/>
    <property type="match status" value="1"/>
</dbReference>
<comment type="similarity">
    <text evidence="1">Belongs to the glycosyl hydrolase 16 family.</text>
</comment>
<dbReference type="GO" id="GO:0005975">
    <property type="term" value="P:carbohydrate metabolic process"/>
    <property type="evidence" value="ECO:0007669"/>
    <property type="project" value="InterPro"/>
</dbReference>
<keyword evidence="3" id="KW-0378">Hydrolase</keyword>
<dbReference type="EMBL" id="CADCTQ010000102">
    <property type="protein sequence ID" value="CAA9233721.1"/>
    <property type="molecule type" value="Genomic_DNA"/>
</dbReference>
<dbReference type="SUPFAM" id="SSF49899">
    <property type="entry name" value="Concanavalin A-like lectins/glucanases"/>
    <property type="match status" value="1"/>
</dbReference>
<proteinExistence type="inferred from homology"/>
<dbReference type="AlphaFoldDB" id="A0A6J4HV12"/>
<protein>
    <submittedName>
        <fullName evidence="3">GH16</fullName>
        <ecNumber evidence="3">3.2.1.73</ecNumber>
    </submittedName>
</protein>